<keyword evidence="3" id="KW-1185">Reference proteome</keyword>
<gene>
    <name evidence="2" type="primary">bamC</name>
    <name evidence="2" type="ORF">ACFFLH_00970</name>
</gene>
<sequence>MRVRQGLTLSLVAALVLSGCGSLGGDEKAPAKKQGGFFDDKLTKYQNAKTLPPLQVPDQLQGQTAEFVSLYPVGQVDEVGSKSEQYAKAPRPMFFYAEVGNEHVYMDRNAGEKFISVGEPAEVVWPKLIQFFDYSGTRLVETNAQMGVLETDWLEMNRDEPGIIDTFLSYLYLTQDKRTVDKLRISLIPVEQNRTEVRVQHTAINKADFDKGNYQLDWADPNTQVSYKNRMMYELLSYLSEAKDEQSAVTYLAQQKRKNYQRALIGQNERGFPVLRVQGGMNSVWQQVEKALQDGKFDVGSSDPELGHFYMTYSTQLKFKKPKMGFFEWLHSDRGPLKLDTGFISEALGITETEKKTIKYSGLSEPIEDVKNPLAYKEGFKVWLGNRVIFVFEDDGGFTGFWDKETGAYKHTGKYQLRLSRTRQGVLVTVFTDEDVLAAPEVAEELLWKLRQFMVEA</sequence>
<dbReference type="Gene3D" id="3.30.310.170">
    <property type="entry name" value="Outer membrane protein assembly factor BamC"/>
    <property type="match status" value="1"/>
</dbReference>
<evidence type="ECO:0000313" key="3">
    <source>
        <dbReference type="Proteomes" id="UP001589628"/>
    </source>
</evidence>
<dbReference type="InterPro" id="IPR010653">
    <property type="entry name" value="NlpB/DapX"/>
</dbReference>
<organism evidence="2 3">
    <name type="scientific">Balneatrix alpica</name>
    <dbReference type="NCBI Taxonomy" id="75684"/>
    <lineage>
        <taxon>Bacteria</taxon>
        <taxon>Pseudomonadati</taxon>
        <taxon>Pseudomonadota</taxon>
        <taxon>Gammaproteobacteria</taxon>
        <taxon>Oceanospirillales</taxon>
        <taxon>Balneatrichaceae</taxon>
        <taxon>Balneatrix</taxon>
    </lineage>
</organism>
<dbReference type="PROSITE" id="PS51257">
    <property type="entry name" value="PROKAR_LIPOPROTEIN"/>
    <property type="match status" value="1"/>
</dbReference>
<dbReference type="Proteomes" id="UP001589628">
    <property type="component" value="Unassembled WGS sequence"/>
</dbReference>
<dbReference type="RefSeq" id="WP_027313390.1">
    <property type="nucleotide sequence ID" value="NZ_JBHLZN010000001.1"/>
</dbReference>
<accession>A0ABV5Z6R9</accession>
<evidence type="ECO:0000313" key="2">
    <source>
        <dbReference type="EMBL" id="MFB9884981.1"/>
    </source>
</evidence>
<dbReference type="InterPro" id="IPR042268">
    <property type="entry name" value="BamC_C"/>
</dbReference>
<keyword evidence="1" id="KW-0732">Signal</keyword>
<name>A0ABV5Z6R9_9GAMM</name>
<dbReference type="Pfam" id="PF06804">
    <property type="entry name" value="Lipoprotein_18"/>
    <property type="match status" value="1"/>
</dbReference>
<evidence type="ECO:0000256" key="1">
    <source>
        <dbReference type="SAM" id="SignalP"/>
    </source>
</evidence>
<reference evidence="2 3" key="1">
    <citation type="submission" date="2024-09" db="EMBL/GenBank/DDBJ databases">
        <authorList>
            <person name="Sun Q."/>
            <person name="Mori K."/>
        </authorList>
    </citation>
    <scope>NUCLEOTIDE SEQUENCE [LARGE SCALE GENOMIC DNA]</scope>
    <source>
        <strain evidence="2 3">ATCC 51285</strain>
    </source>
</reference>
<feature type="chain" id="PRO_5045218743" evidence="1">
    <location>
        <begin position="25"/>
        <end position="457"/>
    </location>
</feature>
<dbReference type="EMBL" id="JBHLZN010000001">
    <property type="protein sequence ID" value="MFB9884981.1"/>
    <property type="molecule type" value="Genomic_DNA"/>
</dbReference>
<feature type="signal peptide" evidence="1">
    <location>
        <begin position="1"/>
        <end position="24"/>
    </location>
</feature>
<comment type="caution">
    <text evidence="2">The sequence shown here is derived from an EMBL/GenBank/DDBJ whole genome shotgun (WGS) entry which is preliminary data.</text>
</comment>
<protein>
    <submittedName>
        <fullName evidence="2">Outer membrane protein assembly factor BamC</fullName>
    </submittedName>
</protein>
<proteinExistence type="predicted"/>